<dbReference type="InterPro" id="IPR006059">
    <property type="entry name" value="SBP"/>
</dbReference>
<organism evidence="7 8">
    <name type="scientific">Crenobacter intestini</name>
    <dbReference type="NCBI Taxonomy" id="2563443"/>
    <lineage>
        <taxon>Bacteria</taxon>
        <taxon>Pseudomonadati</taxon>
        <taxon>Pseudomonadota</taxon>
        <taxon>Betaproteobacteria</taxon>
        <taxon>Neisseriales</taxon>
        <taxon>Neisseriaceae</taxon>
        <taxon>Crenobacter</taxon>
    </lineage>
</organism>
<dbReference type="GO" id="GO:0019808">
    <property type="term" value="F:polyamine binding"/>
    <property type="evidence" value="ECO:0007669"/>
    <property type="project" value="InterPro"/>
</dbReference>
<feature type="signal peptide" evidence="6">
    <location>
        <begin position="1"/>
        <end position="22"/>
    </location>
</feature>
<dbReference type="PIRSF" id="PIRSF019574">
    <property type="entry name" value="Periplasmic_polyamine_BP"/>
    <property type="match status" value="1"/>
</dbReference>
<dbReference type="GO" id="GO:0042597">
    <property type="term" value="C:periplasmic space"/>
    <property type="evidence" value="ECO:0007669"/>
    <property type="project" value="UniProtKB-SubCell"/>
</dbReference>
<gene>
    <name evidence="7" type="ORF">E5K04_09865</name>
</gene>
<keyword evidence="8" id="KW-1185">Reference proteome</keyword>
<evidence type="ECO:0000256" key="6">
    <source>
        <dbReference type="SAM" id="SignalP"/>
    </source>
</evidence>
<evidence type="ECO:0000313" key="8">
    <source>
        <dbReference type="Proteomes" id="UP000308891"/>
    </source>
</evidence>
<dbReference type="Pfam" id="PF13416">
    <property type="entry name" value="SBP_bac_8"/>
    <property type="match status" value="1"/>
</dbReference>
<dbReference type="Proteomes" id="UP000308891">
    <property type="component" value="Unassembled WGS sequence"/>
</dbReference>
<feature type="chain" id="PRO_5020314002" description="Putrescine-binding periplasmic protein" evidence="6">
    <location>
        <begin position="23"/>
        <end position="363"/>
    </location>
</feature>
<comment type="similarity">
    <text evidence="5">Belongs to the bacterial solute-binding protein PotD/PotF family.</text>
</comment>
<evidence type="ECO:0000256" key="1">
    <source>
        <dbReference type="ARBA" id="ARBA00004418"/>
    </source>
</evidence>
<evidence type="ECO:0000256" key="5">
    <source>
        <dbReference type="PIRNR" id="PIRNR019574"/>
    </source>
</evidence>
<dbReference type="PANTHER" id="PTHR30222">
    <property type="entry name" value="SPERMIDINE/PUTRESCINE-BINDING PERIPLASMIC PROTEIN"/>
    <property type="match status" value="1"/>
</dbReference>
<evidence type="ECO:0000256" key="2">
    <source>
        <dbReference type="ARBA" id="ARBA00022448"/>
    </source>
</evidence>
<reference evidence="7 8" key="1">
    <citation type="submission" date="2019-04" db="EMBL/GenBank/DDBJ databases">
        <title>Crenobacter sp. nov.</title>
        <authorList>
            <person name="Shi S."/>
        </authorList>
    </citation>
    <scope>NUCLEOTIDE SEQUENCE [LARGE SCALE GENOMIC DNA]</scope>
    <source>
        <strain evidence="7 8">GY 70310</strain>
    </source>
</reference>
<dbReference type="AlphaFoldDB" id="A0A4T0UTR9"/>
<proteinExistence type="inferred from homology"/>
<evidence type="ECO:0000256" key="4">
    <source>
        <dbReference type="ARBA" id="ARBA00022764"/>
    </source>
</evidence>
<protein>
    <recommendedName>
        <fullName evidence="5">Putrescine-binding periplasmic protein</fullName>
    </recommendedName>
</protein>
<name>A0A4T0UTR9_9NEIS</name>
<comment type="subcellular location">
    <subcellularLocation>
        <location evidence="1 5">Periplasm</location>
    </subcellularLocation>
</comment>
<dbReference type="SUPFAM" id="SSF53850">
    <property type="entry name" value="Periplasmic binding protein-like II"/>
    <property type="match status" value="1"/>
</dbReference>
<evidence type="ECO:0000256" key="3">
    <source>
        <dbReference type="ARBA" id="ARBA00022729"/>
    </source>
</evidence>
<dbReference type="EMBL" id="STGJ01000010">
    <property type="protein sequence ID" value="TIC82056.1"/>
    <property type="molecule type" value="Genomic_DNA"/>
</dbReference>
<dbReference type="CDD" id="cd13659">
    <property type="entry name" value="PBP2_PotF"/>
    <property type="match status" value="1"/>
</dbReference>
<keyword evidence="3 6" id="KW-0732">Signal</keyword>
<dbReference type="PANTHER" id="PTHR30222:SF12">
    <property type="entry name" value="NORSPERMIDINE SENSOR"/>
    <property type="match status" value="1"/>
</dbReference>
<comment type="caution">
    <text evidence="7">The sequence shown here is derived from an EMBL/GenBank/DDBJ whole genome shotgun (WGS) entry which is preliminary data.</text>
</comment>
<accession>A0A4T0UTR9</accession>
<dbReference type="OrthoDB" id="9769319at2"/>
<dbReference type="GO" id="GO:0015846">
    <property type="term" value="P:polyamine transport"/>
    <property type="evidence" value="ECO:0007669"/>
    <property type="project" value="InterPro"/>
</dbReference>
<dbReference type="InterPro" id="IPR001188">
    <property type="entry name" value="Sperm_putr-bd"/>
</dbReference>
<keyword evidence="2 5" id="KW-0813">Transport</keyword>
<keyword evidence="4 5" id="KW-0574">Periplasm</keyword>
<dbReference type="Gene3D" id="3.40.190.10">
    <property type="entry name" value="Periplasmic binding protein-like II"/>
    <property type="match status" value="2"/>
</dbReference>
<dbReference type="RefSeq" id="WP_136553534.1">
    <property type="nucleotide sequence ID" value="NZ_STGJ01000010.1"/>
</dbReference>
<dbReference type="PRINTS" id="PR00909">
    <property type="entry name" value="SPERMDNBNDNG"/>
</dbReference>
<evidence type="ECO:0000313" key="7">
    <source>
        <dbReference type="EMBL" id="TIC82056.1"/>
    </source>
</evidence>
<sequence length="363" mass="39535">MKTQKTLGCVLAALGMAGSVHAAGTLNIYNWSDYIAEDTVPNFQKANAVKVRYDVYDSMEVLRAKLMTGNSGYDLVVPTNNTLELGIKAGMFQPIDKSKIPNYKSLDPELLRIMAQFDPGNQYGVPYFWGVNTLAINVDKVKKALGGTLPANQWDLVFKPEVVAKLKGCGVSVLDSPAEFFPMALHYYGKNPNSTNLDDYKALMPQLKEARKSYTRFSSSGYINELAGGSVCVAMGYSGDLNIAKRRAAEAKNGVKVDVLMPKEGTGIWIDSLAIPKGAANVDNALKFINYSLDAKVAANNANTVTYAPGALTAKPLIKKEYVSNPSIFPSKDSLKSSFVMLTVPPKVIQGYTRLWQQFKAGK</sequence>
<comment type="function">
    <text evidence="5">Required for the activity of the bacterial periplasmic transport system of putrescine.</text>
</comment>